<keyword evidence="5" id="KW-0187">Copper transport</keyword>
<dbReference type="PANTHER" id="PTHR12483:SF27">
    <property type="entry name" value="COPPER TRANSPORT PROTEIN CTR1"/>
    <property type="match status" value="1"/>
</dbReference>
<proteinExistence type="inferred from homology"/>
<feature type="compositionally biased region" description="Basic and acidic residues" evidence="6">
    <location>
        <begin position="176"/>
        <end position="191"/>
    </location>
</feature>
<keyword evidence="5" id="KW-0186">Copper</keyword>
<sequence>EYEDVSSALADISRARPTRFVHVAVRVKQALALADSLAGVALRTALETSTEPIDPTWAWGRGSRLQCPNLTLEGREGRAPSAASGIVLLKIGARLRSEKSLGRRLGLVQHLFEVEEDKMSGTPFCTTGGMMLNSPPVDAHRRALGGWDAGPVVPPDGRGEGSGGRQPQPAEGMSAPEHDMSGHMDHMDHGHHMSGMGGMGGGGTVMYMDGFRSALFPSPDYPPPPCFNLFSSSWTLATRPSFALAMVVVTAIGVLVEACGVWRVRSLRRGREIRREARARIAEQRMPPPERLATFQQQSQFISRSELSDVSDRFEEEPAAARGGPGRLRRLLCRLCPAACAREGTPGTRSAKAAKRHETLAAGLHAARALLGYLLMLAVMSYAVEFLLCACLGMVLGRHFYAETEGGGVNVGGGIGGMQPEGRHTIADLSHAGAMGMTGLTGGGGRRQHDDAAWGGGGDPCCGLDDGDDDDDDDMPLEEPLLARHQNGLTRRGQVEAPS</sequence>
<evidence type="ECO:0000256" key="2">
    <source>
        <dbReference type="ARBA" id="ARBA00022692"/>
    </source>
</evidence>
<organism evidence="7 8">
    <name type="scientific">Thalassiosira oceanica</name>
    <name type="common">Marine diatom</name>
    <dbReference type="NCBI Taxonomy" id="159749"/>
    <lineage>
        <taxon>Eukaryota</taxon>
        <taxon>Sar</taxon>
        <taxon>Stramenopiles</taxon>
        <taxon>Ochrophyta</taxon>
        <taxon>Bacillariophyta</taxon>
        <taxon>Coscinodiscophyceae</taxon>
        <taxon>Thalassiosirophycidae</taxon>
        <taxon>Thalassiosirales</taxon>
        <taxon>Thalassiosiraceae</taxon>
        <taxon>Thalassiosira</taxon>
    </lineage>
</organism>
<dbReference type="Proteomes" id="UP000266841">
    <property type="component" value="Unassembled WGS sequence"/>
</dbReference>
<dbReference type="Pfam" id="PF04145">
    <property type="entry name" value="Ctr"/>
    <property type="match status" value="1"/>
</dbReference>
<gene>
    <name evidence="7" type="ORF">THAOC_31553</name>
</gene>
<keyword evidence="3 5" id="KW-1133">Transmembrane helix</keyword>
<feature type="compositionally biased region" description="Acidic residues" evidence="6">
    <location>
        <begin position="465"/>
        <end position="477"/>
    </location>
</feature>
<feature type="region of interest" description="Disordered" evidence="6">
    <location>
        <begin position="442"/>
        <end position="499"/>
    </location>
</feature>
<dbReference type="eggNOG" id="ENOG502T73N">
    <property type="taxonomic scope" value="Eukaryota"/>
</dbReference>
<dbReference type="GO" id="GO:0005375">
    <property type="term" value="F:copper ion transmembrane transporter activity"/>
    <property type="evidence" value="ECO:0007669"/>
    <property type="project" value="UniProtKB-UniRule"/>
</dbReference>
<evidence type="ECO:0000256" key="4">
    <source>
        <dbReference type="ARBA" id="ARBA00023136"/>
    </source>
</evidence>
<dbReference type="GO" id="GO:0005886">
    <property type="term" value="C:plasma membrane"/>
    <property type="evidence" value="ECO:0007669"/>
    <property type="project" value="TreeGrafter"/>
</dbReference>
<evidence type="ECO:0000256" key="5">
    <source>
        <dbReference type="RuleBase" id="RU367022"/>
    </source>
</evidence>
<accession>K0RS99</accession>
<feature type="transmembrane region" description="Helical" evidence="5">
    <location>
        <begin position="242"/>
        <end position="264"/>
    </location>
</feature>
<protein>
    <recommendedName>
        <fullName evidence="5">Copper transport protein</fullName>
    </recommendedName>
</protein>
<evidence type="ECO:0000256" key="6">
    <source>
        <dbReference type="SAM" id="MobiDB-lite"/>
    </source>
</evidence>
<evidence type="ECO:0000313" key="7">
    <source>
        <dbReference type="EMBL" id="EJK49557.1"/>
    </source>
</evidence>
<evidence type="ECO:0000256" key="3">
    <source>
        <dbReference type="ARBA" id="ARBA00022989"/>
    </source>
</evidence>
<evidence type="ECO:0000256" key="1">
    <source>
        <dbReference type="ARBA" id="ARBA00004141"/>
    </source>
</evidence>
<dbReference type="AlphaFoldDB" id="K0RS99"/>
<reference evidence="7 8" key="1">
    <citation type="journal article" date="2012" name="Genome Biol.">
        <title>Genome and low-iron response of an oceanic diatom adapted to chronic iron limitation.</title>
        <authorList>
            <person name="Lommer M."/>
            <person name="Specht M."/>
            <person name="Roy A.S."/>
            <person name="Kraemer L."/>
            <person name="Andreson R."/>
            <person name="Gutowska M.A."/>
            <person name="Wolf J."/>
            <person name="Bergner S.V."/>
            <person name="Schilhabel M.B."/>
            <person name="Klostermeier U.C."/>
            <person name="Beiko R.G."/>
            <person name="Rosenstiel P."/>
            <person name="Hippler M."/>
            <person name="Laroche J."/>
        </authorList>
    </citation>
    <scope>NUCLEOTIDE SEQUENCE [LARGE SCALE GENOMIC DNA]</scope>
    <source>
        <strain evidence="7 8">CCMP1005</strain>
    </source>
</reference>
<keyword evidence="4 5" id="KW-0472">Membrane</keyword>
<name>K0RS99_THAOC</name>
<keyword evidence="5" id="KW-0813">Transport</keyword>
<evidence type="ECO:0000313" key="8">
    <source>
        <dbReference type="Proteomes" id="UP000266841"/>
    </source>
</evidence>
<keyword evidence="2 5" id="KW-0812">Transmembrane</keyword>
<dbReference type="PANTHER" id="PTHR12483">
    <property type="entry name" value="SOLUTE CARRIER FAMILY 31 COPPER TRANSPORTERS"/>
    <property type="match status" value="1"/>
</dbReference>
<dbReference type="InterPro" id="IPR007274">
    <property type="entry name" value="Cop_transporter"/>
</dbReference>
<feature type="non-terminal residue" evidence="7">
    <location>
        <position position="1"/>
    </location>
</feature>
<comment type="caution">
    <text evidence="7">The sequence shown here is derived from an EMBL/GenBank/DDBJ whole genome shotgun (WGS) entry which is preliminary data.</text>
</comment>
<feature type="transmembrane region" description="Helical" evidence="5">
    <location>
        <begin position="370"/>
        <end position="396"/>
    </location>
</feature>
<keyword evidence="8" id="KW-1185">Reference proteome</keyword>
<dbReference type="EMBL" id="AGNL01044658">
    <property type="protein sequence ID" value="EJK49557.1"/>
    <property type="molecule type" value="Genomic_DNA"/>
</dbReference>
<dbReference type="OrthoDB" id="161814at2759"/>
<feature type="region of interest" description="Disordered" evidence="6">
    <location>
        <begin position="146"/>
        <end position="196"/>
    </location>
</feature>
<keyword evidence="5" id="KW-0406">Ion transport</keyword>
<comment type="subcellular location">
    <subcellularLocation>
        <location evidence="1 5">Membrane</location>
        <topology evidence="1 5">Multi-pass membrane protein</topology>
    </subcellularLocation>
</comment>
<comment type="similarity">
    <text evidence="5">Belongs to the copper transporter (Ctr) (TC 1.A.56) family. SLC31A subfamily.</text>
</comment>